<reference evidence="2 3" key="1">
    <citation type="submission" date="2024-02" db="EMBL/GenBank/DDBJ databases">
        <authorList>
            <person name="Chen Y."/>
            <person name="Shah S."/>
            <person name="Dougan E. K."/>
            <person name="Thang M."/>
            <person name="Chan C."/>
        </authorList>
    </citation>
    <scope>NUCLEOTIDE SEQUENCE [LARGE SCALE GENOMIC DNA]</scope>
</reference>
<dbReference type="SUPFAM" id="SSF53448">
    <property type="entry name" value="Nucleotide-diphospho-sugar transferases"/>
    <property type="match status" value="1"/>
</dbReference>
<feature type="region of interest" description="Disordered" evidence="1">
    <location>
        <begin position="378"/>
        <end position="422"/>
    </location>
</feature>
<dbReference type="Proteomes" id="UP001642484">
    <property type="component" value="Unassembled WGS sequence"/>
</dbReference>
<evidence type="ECO:0008006" key="4">
    <source>
        <dbReference type="Google" id="ProtNLM"/>
    </source>
</evidence>
<evidence type="ECO:0000313" key="3">
    <source>
        <dbReference type="Proteomes" id="UP001642484"/>
    </source>
</evidence>
<evidence type="ECO:0000313" key="2">
    <source>
        <dbReference type="EMBL" id="CAK9062834.1"/>
    </source>
</evidence>
<keyword evidence="3" id="KW-1185">Reference proteome</keyword>
<gene>
    <name evidence="2" type="ORF">CCMP2556_LOCUS30897</name>
</gene>
<dbReference type="EMBL" id="CAXAMN010021729">
    <property type="protein sequence ID" value="CAK9062834.1"/>
    <property type="molecule type" value="Genomic_DNA"/>
</dbReference>
<feature type="compositionally biased region" description="Basic and acidic residues" evidence="1">
    <location>
        <begin position="378"/>
        <end position="396"/>
    </location>
</feature>
<name>A0ABP0NH09_9DINO</name>
<organism evidence="2 3">
    <name type="scientific">Durusdinium trenchii</name>
    <dbReference type="NCBI Taxonomy" id="1381693"/>
    <lineage>
        <taxon>Eukaryota</taxon>
        <taxon>Sar</taxon>
        <taxon>Alveolata</taxon>
        <taxon>Dinophyceae</taxon>
        <taxon>Suessiales</taxon>
        <taxon>Symbiodiniaceae</taxon>
        <taxon>Durusdinium</taxon>
    </lineage>
</organism>
<protein>
    <recommendedName>
        <fullName evidence="4">Hexosyltransferase</fullName>
    </recommendedName>
</protein>
<dbReference type="InterPro" id="IPR050587">
    <property type="entry name" value="GNT1/Glycosyltrans_8"/>
</dbReference>
<dbReference type="InterPro" id="IPR029044">
    <property type="entry name" value="Nucleotide-diphossugar_trans"/>
</dbReference>
<dbReference type="Gene3D" id="3.90.550.10">
    <property type="entry name" value="Spore Coat Polysaccharide Biosynthesis Protein SpsA, Chain A"/>
    <property type="match status" value="1"/>
</dbReference>
<comment type="caution">
    <text evidence="2">The sequence shown here is derived from an EMBL/GenBank/DDBJ whole genome shotgun (WGS) entry which is preliminary data.</text>
</comment>
<sequence>MVMEVDEDEGYKAERAYVALLHGENKTFLLYAASFQPELGQLRTGPRKSFVEHNASHVDCAGEHVKSLSAIWEVEEVDLVDCPVADKSRRKRHRYVFTKLRCLEVPYRRIIFLDLDVIVRSSPAPLFEVPAPAGMYHGRWDRGQAQHGVPLPPEAFYDDGCIGCVNAGLLRFDPPANSSARRALVKNMLEQVKALSKSDESYLPEQYFMVKELNGWHHIAVAWNCEVNPEWFIQYGRGKRRAHSVLKAEMHDDWWKLGGTEEELRKNVHMFHFSGQWLQPWWYIHLDPEDAMKVIKKHYACRDKRGMIALAVGDWLRGIQELQKSDEYSAEQAVFQEIIDELKHKARRWWEEVSLCKLCKNPKEEGEDLCEECEVQSHKDDKENGHAGTCAREKHNAKSVKRSGQARWGRKKRSPKKFDSGG</sequence>
<evidence type="ECO:0000256" key="1">
    <source>
        <dbReference type="SAM" id="MobiDB-lite"/>
    </source>
</evidence>
<dbReference type="PANTHER" id="PTHR11183">
    <property type="entry name" value="GLYCOGENIN SUBFAMILY MEMBER"/>
    <property type="match status" value="1"/>
</dbReference>
<proteinExistence type="predicted"/>
<accession>A0ABP0NH09</accession>